<accession>A0A0D6M2H6</accession>
<organism evidence="1 2">
    <name type="scientific">Ancylostoma ceylanicum</name>
    <dbReference type="NCBI Taxonomy" id="53326"/>
    <lineage>
        <taxon>Eukaryota</taxon>
        <taxon>Metazoa</taxon>
        <taxon>Ecdysozoa</taxon>
        <taxon>Nematoda</taxon>
        <taxon>Chromadorea</taxon>
        <taxon>Rhabditida</taxon>
        <taxon>Rhabditina</taxon>
        <taxon>Rhabditomorpha</taxon>
        <taxon>Strongyloidea</taxon>
        <taxon>Ancylostomatidae</taxon>
        <taxon>Ancylostomatinae</taxon>
        <taxon>Ancylostoma</taxon>
    </lineage>
</organism>
<reference evidence="1 2" key="1">
    <citation type="submission" date="2013-05" db="EMBL/GenBank/DDBJ databases">
        <title>Draft genome of the parasitic nematode Anyclostoma ceylanicum.</title>
        <authorList>
            <person name="Mitreva M."/>
        </authorList>
    </citation>
    <scope>NUCLEOTIDE SEQUENCE [LARGE SCALE GENOMIC DNA]</scope>
</reference>
<dbReference type="AlphaFoldDB" id="A0A0D6M2H6"/>
<evidence type="ECO:0000313" key="2">
    <source>
        <dbReference type="Proteomes" id="UP000054495"/>
    </source>
</evidence>
<sequence length="99" mass="11555">MEKKLNGKNHTNRHDQLCLCHKMRSAAVQQGLVRKHSDVDAMFWCEMMKGPVAQMTARALTLFYRMLHADKKNEKKFNKIAPPIVLQAGQFDFCFFRIN</sequence>
<evidence type="ECO:0000313" key="1">
    <source>
        <dbReference type="EMBL" id="EPB78430.1"/>
    </source>
</evidence>
<keyword evidence="2" id="KW-1185">Reference proteome</keyword>
<proteinExistence type="predicted"/>
<protein>
    <submittedName>
        <fullName evidence="1">Uncharacterized protein</fullName>
    </submittedName>
</protein>
<gene>
    <name evidence="1" type="ORF">ANCCEY_02496</name>
</gene>
<dbReference type="EMBL" id="KE124812">
    <property type="protein sequence ID" value="EPB78430.1"/>
    <property type="molecule type" value="Genomic_DNA"/>
</dbReference>
<dbReference type="Proteomes" id="UP000054495">
    <property type="component" value="Unassembled WGS sequence"/>
</dbReference>
<name>A0A0D6M2H6_9BILA</name>